<dbReference type="Proteomes" id="UP000821865">
    <property type="component" value="Chromosome 8"/>
</dbReference>
<name>A0ACB8CBM0_DERSI</name>
<keyword evidence="2" id="KW-1185">Reference proteome</keyword>
<evidence type="ECO:0000313" key="2">
    <source>
        <dbReference type="Proteomes" id="UP000821865"/>
    </source>
</evidence>
<comment type="caution">
    <text evidence="1">The sequence shown here is derived from an EMBL/GenBank/DDBJ whole genome shotgun (WGS) entry which is preliminary data.</text>
</comment>
<accession>A0ACB8CBM0</accession>
<dbReference type="EMBL" id="CM023477">
    <property type="protein sequence ID" value="KAH7938255.1"/>
    <property type="molecule type" value="Genomic_DNA"/>
</dbReference>
<gene>
    <name evidence="1" type="ORF">HPB49_021985</name>
</gene>
<reference evidence="1" key="1">
    <citation type="submission" date="2020-05" db="EMBL/GenBank/DDBJ databases">
        <title>Large-scale comparative analyses of tick genomes elucidate their genetic diversity and vector capacities.</title>
        <authorList>
            <person name="Jia N."/>
            <person name="Wang J."/>
            <person name="Shi W."/>
            <person name="Du L."/>
            <person name="Sun Y."/>
            <person name="Zhan W."/>
            <person name="Jiang J."/>
            <person name="Wang Q."/>
            <person name="Zhang B."/>
            <person name="Ji P."/>
            <person name="Sakyi L.B."/>
            <person name="Cui X."/>
            <person name="Yuan T."/>
            <person name="Jiang B."/>
            <person name="Yang W."/>
            <person name="Lam T.T.-Y."/>
            <person name="Chang Q."/>
            <person name="Ding S."/>
            <person name="Wang X."/>
            <person name="Zhu J."/>
            <person name="Ruan X."/>
            <person name="Zhao L."/>
            <person name="Wei J."/>
            <person name="Que T."/>
            <person name="Du C."/>
            <person name="Cheng J."/>
            <person name="Dai P."/>
            <person name="Han X."/>
            <person name="Huang E."/>
            <person name="Gao Y."/>
            <person name="Liu J."/>
            <person name="Shao H."/>
            <person name="Ye R."/>
            <person name="Li L."/>
            <person name="Wei W."/>
            <person name="Wang X."/>
            <person name="Wang C."/>
            <person name="Yang T."/>
            <person name="Huo Q."/>
            <person name="Li W."/>
            <person name="Guo W."/>
            <person name="Chen H."/>
            <person name="Zhou L."/>
            <person name="Ni X."/>
            <person name="Tian J."/>
            <person name="Zhou Y."/>
            <person name="Sheng Y."/>
            <person name="Liu T."/>
            <person name="Pan Y."/>
            <person name="Xia L."/>
            <person name="Li J."/>
            <person name="Zhao F."/>
            <person name="Cao W."/>
        </authorList>
    </citation>
    <scope>NUCLEOTIDE SEQUENCE</scope>
    <source>
        <strain evidence="1">Dsil-2018</strain>
    </source>
</reference>
<protein>
    <submittedName>
        <fullName evidence="1">Uncharacterized protein</fullName>
    </submittedName>
</protein>
<evidence type="ECO:0000313" key="1">
    <source>
        <dbReference type="EMBL" id="KAH7938255.1"/>
    </source>
</evidence>
<sequence length="415" mass="45930">MPIARSTSSSGMKQLRALGYLLLCFLRYCDLTFADVKELEKTGPCKLEFFGATTTWKSPHYPKASQPPLRCEAVLEASDKGHVLRLDLADVYLNEGNDQCGVSKLEASEGINVTGPFNLGPFCGAQSENQYVTSKSHRLRLKLTLESDVEEGHFFVRIDTIKDVYGHPVLSRPLDQGWEKGSHPWQVLFRLPDSPAHCGGALLNEHWVLTAAHCFELLGKDAESSQVQVLLGKHNQFASEPYQLAARIEHVFTHPDYDSDSQDADVALVKLDSDVEFSDYVRPVALGDPDFVQKEFFSKPDIHGVVSGWGRTDKADHSKVLQEIRVPIKAAVVCKASTELEVTDNMFCAGYSKGQTHRDTCEGDSGSPFVAESNGKFYAVGIVSFGEQSCLSKGKYGFYAKVHKFTPWIRKTAGL</sequence>
<proteinExistence type="predicted"/>
<organism evidence="1 2">
    <name type="scientific">Dermacentor silvarum</name>
    <name type="common">Tick</name>
    <dbReference type="NCBI Taxonomy" id="543639"/>
    <lineage>
        <taxon>Eukaryota</taxon>
        <taxon>Metazoa</taxon>
        <taxon>Ecdysozoa</taxon>
        <taxon>Arthropoda</taxon>
        <taxon>Chelicerata</taxon>
        <taxon>Arachnida</taxon>
        <taxon>Acari</taxon>
        <taxon>Parasitiformes</taxon>
        <taxon>Ixodida</taxon>
        <taxon>Ixodoidea</taxon>
        <taxon>Ixodidae</taxon>
        <taxon>Rhipicephalinae</taxon>
        <taxon>Dermacentor</taxon>
    </lineage>
</organism>